<dbReference type="PANTHER" id="PTHR14716:SF0">
    <property type="entry name" value="CILIA- AND FLAGELLA-ASSOCIATED PROTEIN 69"/>
    <property type="match status" value="1"/>
</dbReference>
<dbReference type="InterPro" id="IPR048733">
    <property type="entry name" value="CFA69_ARM_dom"/>
</dbReference>
<feature type="domain" description="Cilia- and flagella-associated protein 69 ARM repeats" evidence="1">
    <location>
        <begin position="19"/>
        <end position="429"/>
    </location>
</feature>
<dbReference type="AlphaFoldDB" id="A0ABD1EL09"/>
<comment type="caution">
    <text evidence="2">The sequence shown here is derived from an EMBL/GenBank/DDBJ whole genome shotgun (WGS) entry which is preliminary data.</text>
</comment>
<gene>
    <name evidence="2" type="ORF">ABEB36_008039</name>
</gene>
<dbReference type="Gene3D" id="1.25.10.10">
    <property type="entry name" value="Leucine-rich Repeat Variant"/>
    <property type="match status" value="1"/>
</dbReference>
<name>A0ABD1EL09_HYPHA</name>
<accession>A0ABD1EL09</accession>
<reference evidence="2 3" key="1">
    <citation type="submission" date="2024-05" db="EMBL/GenBank/DDBJ databases">
        <title>Genetic variation in Jamaican populations of the coffee berry borer (Hypothenemus hampei).</title>
        <authorList>
            <person name="Errbii M."/>
            <person name="Myrie A."/>
        </authorList>
    </citation>
    <scope>NUCLEOTIDE SEQUENCE [LARGE SCALE GENOMIC DNA]</scope>
    <source>
        <strain evidence="2">JA-Hopewell-2020-01-JO</strain>
        <tissue evidence="2">Whole body</tissue>
    </source>
</reference>
<dbReference type="EMBL" id="JBDJPC010000006">
    <property type="protein sequence ID" value="KAL1497007.1"/>
    <property type="molecule type" value="Genomic_DNA"/>
</dbReference>
<dbReference type="PANTHER" id="PTHR14716">
    <property type="entry name" value="CILIA- AND FLAGELLA-ASSOCIATED PROTEIN 69"/>
    <property type="match status" value="1"/>
</dbReference>
<organism evidence="2 3">
    <name type="scientific">Hypothenemus hampei</name>
    <name type="common">Coffee berry borer</name>
    <dbReference type="NCBI Taxonomy" id="57062"/>
    <lineage>
        <taxon>Eukaryota</taxon>
        <taxon>Metazoa</taxon>
        <taxon>Ecdysozoa</taxon>
        <taxon>Arthropoda</taxon>
        <taxon>Hexapoda</taxon>
        <taxon>Insecta</taxon>
        <taxon>Pterygota</taxon>
        <taxon>Neoptera</taxon>
        <taxon>Endopterygota</taxon>
        <taxon>Coleoptera</taxon>
        <taxon>Polyphaga</taxon>
        <taxon>Cucujiformia</taxon>
        <taxon>Curculionidae</taxon>
        <taxon>Scolytinae</taxon>
        <taxon>Hypothenemus</taxon>
    </lineage>
</organism>
<dbReference type="SUPFAM" id="SSF48371">
    <property type="entry name" value="ARM repeat"/>
    <property type="match status" value="1"/>
</dbReference>
<dbReference type="InterPro" id="IPR048732">
    <property type="entry name" value="CFA69"/>
</dbReference>
<proteinExistence type="predicted"/>
<dbReference type="Proteomes" id="UP001566132">
    <property type="component" value="Unassembled WGS sequence"/>
</dbReference>
<dbReference type="InterPro" id="IPR011989">
    <property type="entry name" value="ARM-like"/>
</dbReference>
<evidence type="ECO:0000313" key="3">
    <source>
        <dbReference type="Proteomes" id="UP001566132"/>
    </source>
</evidence>
<sequence>MDQRDCKHLLERQNPSRLLKKALSLLEHQITKEDVDRQLKIINQYIILSKNGFLVRDLSNIMFLFEVLRKKIPDEPRFQEVLNKLLNLCAISPVLTRTMELLVFQSDVEEYFSWLGYICVWLHDTAHQIVIMNAIYSLLTKTYAQKQYISLERRKNAIYASKLPEILGELIEFVDNETYYKALKVIKQLIAGPETTCENLLRRGVVATIIVRLEPNWIKRFPAIKPEMPNPNEEVLHTDTIFTILTTLLRDANAKKMQAPSRFTLWSLQWAFRLFTMKERSSIDRNNVLTVLLLLMEIYPDLLLGNLTFAYDIAMIAMSNDIVFHPNWTSNFKIRFTTSNEDHNGMVLLLMCISYFPNCLSGPKVIEDCRVVIGLLKLISHQQTIKWRPLQNCFLIRLSLNILLKIVSNSPEEFIEDGGPRIILQLLNRSRENPKIYTFDIIFGSIELLAQFSYMFKSIRSSVAYNDGFDCIIHICEEALNTKFLEEQNQKLFSVCIRLLEQICDTTNAHLVLPVLKKYIDRYLNPKHIEYIQDPKVIIICLSFIWNKICIHIPSSESFVKMGGVYDILDLTYIDCMPIRLVALGILIDLCAIVQCIPYLITWRRDGIGIKALLMKVFAAEDKKIFMKTDENGIILDYMYPLMGQKQYYETYCFCHKHLVEATIGDMFVSCRPKVYCLLQILNEKQAETVEIANEFYKVYEENLFVHDEITYVLANNYLALKLGEAWKEIQQEFTKTKIKPIPYDKKTLEMMVQITDKWAKDIQKIQQDVLRNHQLKECEKEQNLYNTLRSACLADAWESLCEMKYIARCSERLFRIASNFNTRSQINNSLHVKDSMGPLHRTFPSNISISCMHNQHVTIPNEDVCRTVQSGLVSPISSKVGEPFDDYSDEAEGEYPIDGMVKKC</sequence>
<protein>
    <recommendedName>
        <fullName evidence="1">Cilia- and flagella-associated protein 69 ARM repeats domain-containing protein</fullName>
    </recommendedName>
</protein>
<dbReference type="InterPro" id="IPR016024">
    <property type="entry name" value="ARM-type_fold"/>
</dbReference>
<keyword evidence="3" id="KW-1185">Reference proteome</keyword>
<evidence type="ECO:0000259" key="1">
    <source>
        <dbReference type="Pfam" id="PF21049"/>
    </source>
</evidence>
<dbReference type="Pfam" id="PF21049">
    <property type="entry name" value="CFA69_ARM_rpt"/>
    <property type="match status" value="2"/>
</dbReference>
<feature type="domain" description="Cilia- and flagella-associated protein 69 ARM repeats" evidence="1">
    <location>
        <begin position="536"/>
        <end position="730"/>
    </location>
</feature>
<evidence type="ECO:0000313" key="2">
    <source>
        <dbReference type="EMBL" id="KAL1497007.1"/>
    </source>
</evidence>